<dbReference type="PROSITE" id="PS50883">
    <property type="entry name" value="EAL"/>
    <property type="match status" value="1"/>
</dbReference>
<reference evidence="2 3" key="1">
    <citation type="submission" date="2019-11" db="EMBL/GenBank/DDBJ databases">
        <title>Genome analysis of Rhizobacterium cereale a novel genus and species isolated from maize roots in North Spain.</title>
        <authorList>
            <person name="Menendez E."/>
            <person name="Flores-Felix J.D."/>
            <person name="Ramirez-Bahena M.-H."/>
            <person name="Igual J.M."/>
            <person name="Garcia-Fraile P."/>
            <person name="Peix A."/>
            <person name="Velazquez E."/>
        </authorList>
    </citation>
    <scope>NUCLEOTIDE SEQUENCE [LARGE SCALE GENOMIC DNA]</scope>
    <source>
        <strain evidence="2 3">RZME27</strain>
    </source>
</reference>
<dbReference type="AlphaFoldDB" id="A0A6A8A9R4"/>
<evidence type="ECO:0000313" key="2">
    <source>
        <dbReference type="EMBL" id="MQY46627.1"/>
    </source>
</evidence>
<evidence type="ECO:0000313" key="3">
    <source>
        <dbReference type="Proteomes" id="UP000435138"/>
    </source>
</evidence>
<name>A0A6A8A9R4_9HYPH</name>
<dbReference type="SUPFAM" id="SSF141868">
    <property type="entry name" value="EAL domain-like"/>
    <property type="match status" value="1"/>
</dbReference>
<dbReference type="Proteomes" id="UP000435138">
    <property type="component" value="Unassembled WGS sequence"/>
</dbReference>
<proteinExistence type="predicted"/>
<dbReference type="InterPro" id="IPR035919">
    <property type="entry name" value="EAL_sf"/>
</dbReference>
<gene>
    <name evidence="2" type="ORF">GAO09_11305</name>
</gene>
<keyword evidence="3" id="KW-1185">Reference proteome</keyword>
<evidence type="ECO:0000259" key="1">
    <source>
        <dbReference type="PROSITE" id="PS50883"/>
    </source>
</evidence>
<feature type="domain" description="EAL" evidence="1">
    <location>
        <begin position="1"/>
        <end position="47"/>
    </location>
</feature>
<comment type="caution">
    <text evidence="2">The sequence shown here is derived from an EMBL/GenBank/DDBJ whole genome shotgun (WGS) entry which is preliminary data.</text>
</comment>
<dbReference type="EMBL" id="WIXI01000041">
    <property type="protein sequence ID" value="MQY46627.1"/>
    <property type="molecule type" value="Genomic_DNA"/>
</dbReference>
<accession>A0A6A8A9R4</accession>
<sequence length="52" mass="5749">MAITAEGVETAEQLARIRGERCTHVQGYLTGRSMDTDQIPVFLAGNDLDKRI</sequence>
<protein>
    <submittedName>
        <fullName evidence="2">EAL domain-containing protein</fullName>
    </submittedName>
</protein>
<organism evidence="2 3">
    <name type="scientific">Endobacterium cereale</name>
    <dbReference type="NCBI Taxonomy" id="2663029"/>
    <lineage>
        <taxon>Bacteria</taxon>
        <taxon>Pseudomonadati</taxon>
        <taxon>Pseudomonadota</taxon>
        <taxon>Alphaproteobacteria</taxon>
        <taxon>Hyphomicrobiales</taxon>
        <taxon>Rhizobiaceae</taxon>
        <taxon>Endobacterium</taxon>
    </lineage>
</organism>
<dbReference type="InterPro" id="IPR001633">
    <property type="entry name" value="EAL_dom"/>
</dbReference>
<dbReference type="Gene3D" id="3.20.20.450">
    <property type="entry name" value="EAL domain"/>
    <property type="match status" value="1"/>
</dbReference>